<evidence type="ECO:0000256" key="2">
    <source>
        <dbReference type="ARBA" id="ARBA00022450"/>
    </source>
</evidence>
<evidence type="ECO:0000256" key="5">
    <source>
        <dbReference type="SAM" id="MobiDB-lite"/>
    </source>
</evidence>
<dbReference type="SMART" id="SM01294">
    <property type="entry name" value="PKS_PP_betabranch"/>
    <property type="match status" value="1"/>
</dbReference>
<dbReference type="SUPFAM" id="SSF47336">
    <property type="entry name" value="ACP-like"/>
    <property type="match status" value="2"/>
</dbReference>
<dbReference type="Gene3D" id="3.30.559.10">
    <property type="entry name" value="Chloramphenicol acetyltransferase-like domain"/>
    <property type="match status" value="3"/>
</dbReference>
<dbReference type="PROSITE" id="PS00455">
    <property type="entry name" value="AMP_BINDING"/>
    <property type="match status" value="1"/>
</dbReference>
<feature type="compositionally biased region" description="Low complexity" evidence="5">
    <location>
        <begin position="2485"/>
        <end position="2494"/>
    </location>
</feature>
<feature type="region of interest" description="Disordered" evidence="5">
    <location>
        <begin position="2455"/>
        <end position="2503"/>
    </location>
</feature>
<dbReference type="CDD" id="cd05930">
    <property type="entry name" value="A_NRPS"/>
    <property type="match status" value="1"/>
</dbReference>
<dbReference type="InterPro" id="IPR036736">
    <property type="entry name" value="ACP-like_sf"/>
</dbReference>
<dbReference type="Gene3D" id="3.30.559.30">
    <property type="entry name" value="Nonribosomal peptide synthetase, condensation domain"/>
    <property type="match status" value="3"/>
</dbReference>
<name>A0A090AMZ0_9ACTN</name>
<evidence type="ECO:0000259" key="6">
    <source>
        <dbReference type="PROSITE" id="PS50075"/>
    </source>
</evidence>
<dbReference type="InterPro" id="IPR029063">
    <property type="entry name" value="SAM-dependent_MTases_sf"/>
</dbReference>
<dbReference type="GO" id="GO:0043041">
    <property type="term" value="P:amino acid activation for nonribosomal peptide biosynthetic process"/>
    <property type="evidence" value="ECO:0007669"/>
    <property type="project" value="TreeGrafter"/>
</dbReference>
<dbReference type="InterPro" id="IPR001242">
    <property type="entry name" value="Condensation_dom"/>
</dbReference>
<dbReference type="GO" id="GO:0008610">
    <property type="term" value="P:lipid biosynthetic process"/>
    <property type="evidence" value="ECO:0007669"/>
    <property type="project" value="UniProtKB-ARBA"/>
</dbReference>
<feature type="domain" description="Carrier" evidence="6">
    <location>
        <begin position="1378"/>
        <end position="1452"/>
    </location>
</feature>
<evidence type="ECO:0000256" key="1">
    <source>
        <dbReference type="ARBA" id="ARBA00001957"/>
    </source>
</evidence>
<dbReference type="EMBL" id="AB698638">
    <property type="protein sequence ID" value="BAP59933.1"/>
    <property type="molecule type" value="Genomic_DNA"/>
</dbReference>
<feature type="domain" description="Carrier" evidence="6">
    <location>
        <begin position="2380"/>
        <end position="2455"/>
    </location>
</feature>
<dbReference type="InterPro" id="IPR010071">
    <property type="entry name" value="AA_adenyl_dom"/>
</dbReference>
<dbReference type="SUPFAM" id="SSF53335">
    <property type="entry name" value="S-adenosyl-L-methionine-dependent methyltransferases"/>
    <property type="match status" value="1"/>
</dbReference>
<accession>A0A090AMZ0</accession>
<keyword evidence="2" id="KW-0596">Phosphopantetheine</keyword>
<dbReference type="InterPro" id="IPR009081">
    <property type="entry name" value="PP-bd_ACP"/>
</dbReference>
<dbReference type="PANTHER" id="PTHR45527">
    <property type="entry name" value="NONRIBOSOMAL PEPTIDE SYNTHETASE"/>
    <property type="match status" value="1"/>
</dbReference>
<evidence type="ECO:0000256" key="3">
    <source>
        <dbReference type="ARBA" id="ARBA00022553"/>
    </source>
</evidence>
<dbReference type="Pfam" id="PF00550">
    <property type="entry name" value="PP-binding"/>
    <property type="match status" value="2"/>
</dbReference>
<dbReference type="SUPFAM" id="SSF52777">
    <property type="entry name" value="CoA-dependent acyltransferases"/>
    <property type="match status" value="6"/>
</dbReference>
<dbReference type="GO" id="GO:0003824">
    <property type="term" value="F:catalytic activity"/>
    <property type="evidence" value="ECO:0007669"/>
    <property type="project" value="InterPro"/>
</dbReference>
<dbReference type="Pfam" id="PF00668">
    <property type="entry name" value="Condensation"/>
    <property type="match status" value="3"/>
</dbReference>
<dbReference type="CDD" id="cd19531">
    <property type="entry name" value="LCL_NRPS-like"/>
    <property type="match status" value="1"/>
</dbReference>
<protein>
    <submittedName>
        <fullName evidence="7">Putative non-ribosomal peptide synthetase</fullName>
    </submittedName>
</protein>
<comment type="cofactor">
    <cofactor evidence="1">
        <name>pantetheine 4'-phosphate</name>
        <dbReference type="ChEBI" id="CHEBI:47942"/>
    </cofactor>
</comment>
<organism evidence="7">
    <name type="scientific">Streptomyces turgidiscabies</name>
    <dbReference type="NCBI Taxonomy" id="85558"/>
    <lineage>
        <taxon>Bacteria</taxon>
        <taxon>Bacillati</taxon>
        <taxon>Actinomycetota</taxon>
        <taxon>Actinomycetes</taxon>
        <taxon>Kitasatosporales</taxon>
        <taxon>Streptomycetaceae</taxon>
        <taxon>Streptomyces</taxon>
    </lineage>
</organism>
<dbReference type="InterPro" id="IPR020845">
    <property type="entry name" value="AMP-binding_CS"/>
</dbReference>
<evidence type="ECO:0000256" key="4">
    <source>
        <dbReference type="ARBA" id="ARBA00022737"/>
    </source>
</evidence>
<dbReference type="InterPro" id="IPR045851">
    <property type="entry name" value="AMP-bd_C_sf"/>
</dbReference>
<dbReference type="SMART" id="SM00823">
    <property type="entry name" value="PKS_PP"/>
    <property type="match status" value="2"/>
</dbReference>
<proteinExistence type="predicted"/>
<dbReference type="GO" id="GO:0031177">
    <property type="term" value="F:phosphopantetheine binding"/>
    <property type="evidence" value="ECO:0007669"/>
    <property type="project" value="InterPro"/>
</dbReference>
<dbReference type="Pfam" id="PF08242">
    <property type="entry name" value="Methyltransf_12"/>
    <property type="match status" value="1"/>
</dbReference>
<feature type="compositionally biased region" description="Basic residues" evidence="5">
    <location>
        <begin position="2471"/>
        <end position="2484"/>
    </location>
</feature>
<dbReference type="RefSeq" id="WP_006383383.1">
    <property type="nucleotide sequence ID" value="NZ_BAAAGY010000011.1"/>
</dbReference>
<dbReference type="Gene3D" id="3.40.50.12780">
    <property type="entry name" value="N-terminal domain of ligase-like"/>
    <property type="match status" value="1"/>
</dbReference>
<dbReference type="GO" id="GO:0009403">
    <property type="term" value="P:toxin biosynthetic process"/>
    <property type="evidence" value="ECO:0007669"/>
    <property type="project" value="UniProtKB-ARBA"/>
</dbReference>
<dbReference type="PANTHER" id="PTHR45527:SF1">
    <property type="entry name" value="FATTY ACID SYNTHASE"/>
    <property type="match status" value="1"/>
</dbReference>
<dbReference type="GO" id="GO:0005829">
    <property type="term" value="C:cytosol"/>
    <property type="evidence" value="ECO:0007669"/>
    <property type="project" value="TreeGrafter"/>
</dbReference>
<dbReference type="NCBIfam" id="TIGR01733">
    <property type="entry name" value="AA-adenyl-dom"/>
    <property type="match status" value="1"/>
</dbReference>
<keyword evidence="4" id="KW-0677">Repeat</keyword>
<dbReference type="Pfam" id="PF00501">
    <property type="entry name" value="AMP-binding"/>
    <property type="match status" value="1"/>
</dbReference>
<reference evidence="7" key="1">
    <citation type="journal article" date="2012" name="J. Gen. Appl. Microbiol.">
        <title>Genome-wide survey of polyketide synthase and nonribosomal peptide synthetase gene clusters in Streptomyces turgidiscabies NBRC 16081.</title>
        <authorList>
            <person name="Komaki H."/>
            <person name="Ichikawa N."/>
            <person name="Oguchi A."/>
            <person name="Hanamaki T."/>
            <person name="Fujita N."/>
        </authorList>
    </citation>
    <scope>NUCLEOTIDE SEQUENCE</scope>
    <source>
        <strain evidence="7">NBRC 16081</strain>
    </source>
</reference>
<dbReference type="FunFam" id="1.10.1200.10:FF:000005">
    <property type="entry name" value="Nonribosomal peptide synthetase 1"/>
    <property type="match status" value="1"/>
</dbReference>
<dbReference type="GO" id="GO:0017000">
    <property type="term" value="P:antibiotic biosynthetic process"/>
    <property type="evidence" value="ECO:0007669"/>
    <property type="project" value="UniProtKB-ARBA"/>
</dbReference>
<dbReference type="Gene3D" id="3.30.300.30">
    <property type="match status" value="2"/>
</dbReference>
<sequence>MNAPAPGQPPRAATTAQVWPLTPPQRALWFLDNFNPDSSFYVISMGLVLRGHLDGTALFDALSDCVARHEALRTRFLTLGGRPYQVFADDQPVDRTVTDVSDADDPLGRARACLDELSRTPFDLTAQAPIRTRLVRIAEDHHVLLLVVHHIVFDGWSTQVLLSDLGEAYRARVAGQVPQLRGDGTGVGEYAARLAAQDGAGLDSEELAYWRETLDHAPRLELPADFPRPDHRTFAGSVHTFHLEAETAAAVGDIARQFGTTTFTVLATAFSRLMARLSGNHDVVIGVPLAGRTDADTLGAVGFFANTLPLRVDLSGADSFREALDRHRMVHQELLNRQHVPFAQLVEALKPKREANRNPYYDVCFQYLPAPGHGADFGGLTLESLSSERTAAQFDLSCDIQQAGDRLRVYFEYSSELFTEETIRGYADGFSGLVCELVTELAAQKPSRTPDPVAATPPGSAGEFTHAGLPDIVAHQAVHKPEHEAARDARQSVTFHELHAAAEHHAAVLSARGIGRQSRVGVLASPSVRQVAAMLGVMRSGALYVPLDPRLPTERLAGMAEAAGCRLVLHDGAAPDTAAALAIPVLSFEAALAESGVQPAPAPYMPDDPAYLIFTSGSTGRPKGVVVPHRAAVSLARAAADVYELTDTDTVLNMASPAVDVSIEELFASWTAGASVLVRGSDISDVTGLVEEERLTVLNLPAALWHEWTRQAAAGETRIPVGLRLVIAGSDRVDPARVRQWHDGVGADVRLLNAYGVTEATVTSTWYDTAELMQDARHTPHVPIGRPLPNTVVHVLDEHGEPVPAGVPGELFIGGSGVALGYLDAPDETAARFVPDPFRPGHSMYRTGDRVRELPSGALEFRGRLDNQVKIRGTRIELAEVERVASETSGVADFVADVRTDEQGTPRLVGYLRMAREESAASLDEVRVGEWKQVHDAEVFNEVVDGQEAELNTSGWLSSYDLQPIPVQDMAEWRDEAVSRVMEPPARRVLEIGCGTGMILLAVAPHTESYIGTDISPRALEYVDAQLPAAGLDSGRVRLVEAPAHDLSAVEGEQFDLIVLNSVVQYFPTARYLDDVLRQAWQLLSPGGRLVVGDVRDLTLLRPFHLSVQRCRNPQGDDLRGLLDSVEEAVENENELCLGPDWFHALGARLPEFGFADIRAKSGRAGTEMNGFRFDAVLHKAGGDVPTLTGPRLIDGADLSLPRFDALLGEITADGLLIQGVRDARVAAHAALYEAMSGPQCASLDDGLRRAGQQLAAVHPADLAAATRKAGAAITLTAAGDGLIDVTVVPNPGPTRVLPVPRDLLADVGGHANHPLDSALRRDLLRRVREHMSRQLPRPMVPSRMVFVEDFPLTVSGKVDRSRLPEPARAVRDSARRLPSTAQERALAQVWEEVLSIDALGVDDNFFEIGGDSIGWLRIVSRCSAQGVALTARDVFQHQTIRELAAAVEQRQADPGDRAHRRGAADLGEEPAEAGLTPVQQWFFEAFPEGRDRQTQTQWFAVTEGCALPVLRQAVHDVTARHAVLGGVRFTDSPEGRRQVAVPVPSAAELGLEEVLLPGAGAERERLLGEAAERAQNGLSVTGSPLLRAVLFRTPAGEDDLLFWCIHHLVVDAVSWQILTEDLAAALRARRAGHRPELPASGASFLRYSRWSQQTVGAVPDRERQYWHETARADELTLPLRRAEGSGRYGDAHRPARRVTLAEARTRRSGERVLAGCLNALRHALADKAGAAPESVILEFHGRPTGEDAPEVSRTVGWFTALFPFVLRDEPVTQTAARLAQIPDGGIGYGRLRQEAGQPLTGGPGRVVVNYLAGGGDGSATGGLYPVAAPQFPACHDVDAAAAMPFAAEVNFSLARNGTLTADLVLDDRYFDVTGAGRFADRLEAALRTAFGAPFSLLPEQTLRSSGYASLLAALPAEDAFPLAPMQQVMLNRHLLAGSKDANYNECVLTLRGPLDGDLFRDAWRALARRFDVLRTSVEWESLPEPLQVVHREPPEAVAFLDWTALSPVQVKRRLAALLAEHRAAPPALSGTPPYRLVLVKTGPREGQLVWTDHHILLDGWSSSLLTGELVRAYTELAQGLEPFADEAPSVSYGTFIRWLQERPTGRARAFWREQLDGFVSPTPLPFDAPPPALSARSDDYAECETALSGDALTALRSLARRRQATLGTVLATAWAALLHRNCGADRVTFGVSLNGRPAELGDVSAMAGLYLTTLPLSVGTDAQTSLDGLLGTVAETSWQLGEVSAGEALADVYEAAGIPMSRTLFHSVLVVQNFGGQASGPAIGADTLQVESGHGRLLTGAPLTLAVVPGTGTLRLIWDERVFAAETAELILHQYTGILTEFAHHSGRRLGELPAPVFTPRPVKIGHRVPQTAAVTGALPQGDTEQRVAAVWRESLGTATVGREMNLFEAGANSMTVTRLHARLCEEFGATVSVADLFRHPTVAAQALLLDPAASTPERASSDNPAGVRGSRRRAAMARRRPQGRPGRVPAGVEPSAATDDS</sequence>
<dbReference type="CDD" id="cd02440">
    <property type="entry name" value="AdoMet_MTases"/>
    <property type="match status" value="1"/>
</dbReference>
<dbReference type="GeneID" id="97400589"/>
<keyword evidence="3" id="KW-0597">Phosphoprotein</keyword>
<dbReference type="SUPFAM" id="SSF56801">
    <property type="entry name" value="Acetyl-CoA synthetase-like"/>
    <property type="match status" value="1"/>
</dbReference>
<dbReference type="Gene3D" id="3.40.50.150">
    <property type="entry name" value="Vaccinia Virus protein VP39"/>
    <property type="match status" value="1"/>
</dbReference>
<dbReference type="PROSITE" id="PS50075">
    <property type="entry name" value="CARRIER"/>
    <property type="match status" value="2"/>
</dbReference>
<evidence type="ECO:0000313" key="7">
    <source>
        <dbReference type="EMBL" id="BAP59933.1"/>
    </source>
</evidence>
<dbReference type="OrthoDB" id="2472181at2"/>
<dbReference type="Gene3D" id="1.10.1200.10">
    <property type="entry name" value="ACP-like"/>
    <property type="match status" value="2"/>
</dbReference>
<dbReference type="InterPro" id="IPR042099">
    <property type="entry name" value="ANL_N_sf"/>
</dbReference>
<dbReference type="InterPro" id="IPR013217">
    <property type="entry name" value="Methyltransf_12"/>
</dbReference>
<dbReference type="InterPro" id="IPR000873">
    <property type="entry name" value="AMP-dep_synth/lig_dom"/>
</dbReference>
<dbReference type="InterPro" id="IPR020806">
    <property type="entry name" value="PKS_PP-bd"/>
</dbReference>
<dbReference type="InterPro" id="IPR023213">
    <property type="entry name" value="CAT-like_dom_sf"/>
</dbReference>